<accession>A0AA39MH74</accession>
<sequence>MSLVSIPTTDVSWRSAICSMASLDQVSLTLFSSKQEQGSLLASDLQALINMASLPSENLACSDSTMYMSARSTDGEPAFQIPEAQVTSSTSNSPSNQLVVTSYAMVPEQNGTPCITVGGSGVRNEVLVEPAIPSAESSDHVSQDLFSSIARTPLFDKLCWDLAKFEEDLETVPFLMPLSLVTDLQKMILEVPLTSSSVPTIGQDLEGCIAGMSMTHSLPEQLTNPILWDSSSESSSSDDEEIIRARSIEWLTNSMLHNSSSSDASVDENEVTDSFNASLATPVSRHILLPSLILNVSWKLGNKGKEVEEMVMACSLEWPSHAVLQSTSEVPVVVPVQRLSSRPSHTPKLTSSCSNTWEGAATGKGCIAILPLAASQPAKPHTLPSSCHYTYDVSQKKATIPAHHCESGMTPDAHCSPLVASTTFQRDNSSTAVWLSTLLYLDPKTLYYDFTPIFPYLIYPYPSEPQTYLSYLSDP</sequence>
<dbReference type="GeneID" id="85362341"/>
<comment type="caution">
    <text evidence="1">The sequence shown here is derived from an EMBL/GenBank/DDBJ whole genome shotgun (WGS) entry which is preliminary data.</text>
</comment>
<gene>
    <name evidence="1" type="ORF">EV420DRAFT_1654153</name>
</gene>
<dbReference type="EMBL" id="JAUEPS010000196">
    <property type="protein sequence ID" value="KAK0434177.1"/>
    <property type="molecule type" value="Genomic_DNA"/>
</dbReference>
<reference evidence="1" key="1">
    <citation type="submission" date="2023-06" db="EMBL/GenBank/DDBJ databases">
        <authorList>
            <consortium name="Lawrence Berkeley National Laboratory"/>
            <person name="Ahrendt S."/>
            <person name="Sahu N."/>
            <person name="Indic B."/>
            <person name="Wong-Bajracharya J."/>
            <person name="Merenyi Z."/>
            <person name="Ke H.-M."/>
            <person name="Monk M."/>
            <person name="Kocsube S."/>
            <person name="Drula E."/>
            <person name="Lipzen A."/>
            <person name="Balint B."/>
            <person name="Henrissat B."/>
            <person name="Andreopoulos B."/>
            <person name="Martin F.M."/>
            <person name="Harder C.B."/>
            <person name="Rigling D."/>
            <person name="Ford K.L."/>
            <person name="Foster G.D."/>
            <person name="Pangilinan J."/>
            <person name="Papanicolaou A."/>
            <person name="Barry K."/>
            <person name="LaButti K."/>
            <person name="Viragh M."/>
            <person name="Koriabine M."/>
            <person name="Yan M."/>
            <person name="Riley R."/>
            <person name="Champramary S."/>
            <person name="Plett K.L."/>
            <person name="Tsai I.J."/>
            <person name="Slot J."/>
            <person name="Sipos G."/>
            <person name="Plett J."/>
            <person name="Nagy L.G."/>
            <person name="Grigoriev I.V."/>
        </authorList>
    </citation>
    <scope>NUCLEOTIDE SEQUENCE</scope>
    <source>
        <strain evidence="1">CCBAS 213</strain>
    </source>
</reference>
<dbReference type="RefSeq" id="XP_060321678.1">
    <property type="nucleotide sequence ID" value="XM_060478793.1"/>
</dbReference>
<protein>
    <submittedName>
        <fullName evidence="1">Uncharacterized protein</fullName>
    </submittedName>
</protein>
<proteinExistence type="predicted"/>
<evidence type="ECO:0000313" key="1">
    <source>
        <dbReference type="EMBL" id="KAK0434177.1"/>
    </source>
</evidence>
<name>A0AA39MH74_ARMTA</name>
<dbReference type="Proteomes" id="UP001175211">
    <property type="component" value="Unassembled WGS sequence"/>
</dbReference>
<evidence type="ECO:0000313" key="2">
    <source>
        <dbReference type="Proteomes" id="UP001175211"/>
    </source>
</evidence>
<dbReference type="AlphaFoldDB" id="A0AA39MH74"/>
<organism evidence="1 2">
    <name type="scientific">Armillaria tabescens</name>
    <name type="common">Ringless honey mushroom</name>
    <name type="synonym">Agaricus tabescens</name>
    <dbReference type="NCBI Taxonomy" id="1929756"/>
    <lineage>
        <taxon>Eukaryota</taxon>
        <taxon>Fungi</taxon>
        <taxon>Dikarya</taxon>
        <taxon>Basidiomycota</taxon>
        <taxon>Agaricomycotina</taxon>
        <taxon>Agaricomycetes</taxon>
        <taxon>Agaricomycetidae</taxon>
        <taxon>Agaricales</taxon>
        <taxon>Marasmiineae</taxon>
        <taxon>Physalacriaceae</taxon>
        <taxon>Desarmillaria</taxon>
    </lineage>
</organism>
<keyword evidence="2" id="KW-1185">Reference proteome</keyword>